<proteinExistence type="predicted"/>
<sequence>MGSAQSFHRKLVVYIDDPIIVDDVSILVQSDQDWTALFEAQHVAGRLDCLNDIMARKSFLFNRGPERWTGKNRALTAAVKDYVLRHHTWCEEMLARGKRHINGEVQPPMVPFFFGNVLDRKARLAGSEDFRDPMRRRPASW</sequence>
<reference evidence="1 2" key="1">
    <citation type="journal article" date="2012" name="Eukaryot. Cell">
        <title>Draft genome sequence of CBS 2479, the standard type strain of Trichosporon asahii.</title>
        <authorList>
            <person name="Yang R.Y."/>
            <person name="Li H.T."/>
            <person name="Zhu H."/>
            <person name="Zhou G.P."/>
            <person name="Wang M."/>
            <person name="Wang L."/>
        </authorList>
    </citation>
    <scope>NUCLEOTIDE SEQUENCE [LARGE SCALE GENOMIC DNA]</scope>
    <source>
        <strain evidence="2">ATCC 90039 / CBS 2479 / JCM 2466 / KCTC 7840 / NCYC 2677 / UAMH 7654</strain>
    </source>
</reference>
<evidence type="ECO:0000313" key="2">
    <source>
        <dbReference type="Proteomes" id="UP000002748"/>
    </source>
</evidence>
<comment type="caution">
    <text evidence="1">The sequence shown here is derived from an EMBL/GenBank/DDBJ whole genome shotgun (WGS) entry which is preliminary data.</text>
</comment>
<protein>
    <submittedName>
        <fullName evidence="1">Uncharacterized protein</fullName>
    </submittedName>
</protein>
<dbReference type="AlphaFoldDB" id="J6F510"/>
<evidence type="ECO:0000313" key="1">
    <source>
        <dbReference type="EMBL" id="EJT52099.1"/>
    </source>
</evidence>
<dbReference type="VEuPathDB" id="FungiDB:A1Q1_06637"/>
<name>J6F510_TRIAS</name>
<dbReference type="EMBL" id="ALBS01000034">
    <property type="protein sequence ID" value="EJT52099.1"/>
    <property type="molecule type" value="Genomic_DNA"/>
</dbReference>
<gene>
    <name evidence="1" type="ORF">A1Q1_06637</name>
</gene>
<organism evidence="1 2">
    <name type="scientific">Trichosporon asahii var. asahii (strain ATCC 90039 / CBS 2479 / JCM 2466 / KCTC 7840 / NBRC 103889/ NCYC 2677 / UAMH 7654)</name>
    <name type="common">Yeast</name>
    <dbReference type="NCBI Taxonomy" id="1186058"/>
    <lineage>
        <taxon>Eukaryota</taxon>
        <taxon>Fungi</taxon>
        <taxon>Dikarya</taxon>
        <taxon>Basidiomycota</taxon>
        <taxon>Agaricomycotina</taxon>
        <taxon>Tremellomycetes</taxon>
        <taxon>Trichosporonales</taxon>
        <taxon>Trichosporonaceae</taxon>
        <taxon>Trichosporon</taxon>
    </lineage>
</organism>
<dbReference type="KEGG" id="tasa:A1Q1_06637"/>
<dbReference type="RefSeq" id="XP_014183161.1">
    <property type="nucleotide sequence ID" value="XM_014327686.1"/>
</dbReference>
<dbReference type="GeneID" id="25990149"/>
<accession>J6F510</accession>
<dbReference type="HOGENOM" id="CLU_1826646_0_0_1"/>
<dbReference type="Proteomes" id="UP000002748">
    <property type="component" value="Unassembled WGS sequence"/>
</dbReference>